<reference evidence="7 8" key="1">
    <citation type="journal article" date="2015" name="Genome Biol. Evol.">
        <title>The genome of winter moth (Operophtera brumata) provides a genomic perspective on sexual dimorphism and phenology.</title>
        <authorList>
            <person name="Derks M.F."/>
            <person name="Smit S."/>
            <person name="Salis L."/>
            <person name="Schijlen E."/>
            <person name="Bossers A."/>
            <person name="Mateman C."/>
            <person name="Pijl A.S."/>
            <person name="de Ridder D."/>
            <person name="Groenen M.A."/>
            <person name="Visser M.E."/>
            <person name="Megens H.J."/>
        </authorList>
    </citation>
    <scope>NUCLEOTIDE SEQUENCE [LARGE SCALE GENOMIC DNA]</scope>
    <source>
        <strain evidence="7">WM2013NL</strain>
        <tissue evidence="7">Head and thorax</tissue>
    </source>
</reference>
<keyword evidence="2" id="KW-0812">Transmembrane</keyword>
<accession>A0A0L7LSD2</accession>
<evidence type="ECO:0000313" key="8">
    <source>
        <dbReference type="Proteomes" id="UP000037510"/>
    </source>
</evidence>
<dbReference type="GO" id="GO:0098703">
    <property type="term" value="P:calcium ion import across plasma membrane"/>
    <property type="evidence" value="ECO:0007669"/>
    <property type="project" value="TreeGrafter"/>
</dbReference>
<dbReference type="GO" id="GO:0015275">
    <property type="term" value="F:stretch-activated, monoatomic cation-selective, calcium channel activity"/>
    <property type="evidence" value="ECO:0007669"/>
    <property type="project" value="TreeGrafter"/>
</dbReference>
<dbReference type="Proteomes" id="UP000037510">
    <property type="component" value="Unassembled WGS sequence"/>
</dbReference>
<gene>
    <name evidence="7" type="ORF">OBRU01_02407</name>
</gene>
<name>A0A0L7LSD2_OPEBR</name>
<keyword evidence="3" id="KW-1133">Transmembrane helix</keyword>
<keyword evidence="5" id="KW-0325">Glycoprotein</keyword>
<evidence type="ECO:0000313" key="7">
    <source>
        <dbReference type="EMBL" id="KOB78390.1"/>
    </source>
</evidence>
<evidence type="ECO:0000256" key="3">
    <source>
        <dbReference type="ARBA" id="ARBA00022989"/>
    </source>
</evidence>
<evidence type="ECO:0000256" key="5">
    <source>
        <dbReference type="ARBA" id="ARBA00023180"/>
    </source>
</evidence>
<evidence type="ECO:0000256" key="6">
    <source>
        <dbReference type="ARBA" id="ARBA00029445"/>
    </source>
</evidence>
<evidence type="ECO:0000256" key="4">
    <source>
        <dbReference type="ARBA" id="ARBA00023136"/>
    </source>
</evidence>
<dbReference type="GO" id="GO:0005886">
    <property type="term" value="C:plasma membrane"/>
    <property type="evidence" value="ECO:0007669"/>
    <property type="project" value="TreeGrafter"/>
</dbReference>
<protein>
    <submittedName>
        <fullName evidence="7">Uncharacterized protein</fullName>
    </submittedName>
</protein>
<dbReference type="AlphaFoldDB" id="A0A0L7LSD2"/>
<comment type="caution">
    <text evidence="7">The sequence shown here is derived from an EMBL/GenBank/DDBJ whole genome shotgun (WGS) entry which is preliminary data.</text>
</comment>
<dbReference type="InterPro" id="IPR055288">
    <property type="entry name" value="NALCN_aux_factor_1/2"/>
</dbReference>
<evidence type="ECO:0000256" key="1">
    <source>
        <dbReference type="ARBA" id="ARBA00004141"/>
    </source>
</evidence>
<keyword evidence="8" id="KW-1185">Reference proteome</keyword>
<dbReference type="STRING" id="104452.A0A0L7LSD2"/>
<dbReference type="PANTHER" id="PTHR15819:SF11">
    <property type="entry name" value="MID1, ISOFORM A"/>
    <property type="match status" value="1"/>
</dbReference>
<comment type="subcellular location">
    <subcellularLocation>
        <location evidence="1">Membrane</location>
        <topology evidence="1">Multi-pass membrane protein</topology>
    </subcellularLocation>
</comment>
<dbReference type="PANTHER" id="PTHR15819">
    <property type="entry name" value="TRANSMEMBRANE PROTEIN FAM155"/>
    <property type="match status" value="1"/>
</dbReference>
<keyword evidence="4" id="KW-0472">Membrane</keyword>
<organism evidence="7 8">
    <name type="scientific">Operophtera brumata</name>
    <name type="common">Winter moth</name>
    <name type="synonym">Phalaena brumata</name>
    <dbReference type="NCBI Taxonomy" id="104452"/>
    <lineage>
        <taxon>Eukaryota</taxon>
        <taxon>Metazoa</taxon>
        <taxon>Ecdysozoa</taxon>
        <taxon>Arthropoda</taxon>
        <taxon>Hexapoda</taxon>
        <taxon>Insecta</taxon>
        <taxon>Pterygota</taxon>
        <taxon>Neoptera</taxon>
        <taxon>Endopterygota</taxon>
        <taxon>Lepidoptera</taxon>
        <taxon>Glossata</taxon>
        <taxon>Ditrysia</taxon>
        <taxon>Geometroidea</taxon>
        <taxon>Geometridae</taxon>
        <taxon>Larentiinae</taxon>
        <taxon>Operophtera</taxon>
    </lineage>
</organism>
<feature type="non-terminal residue" evidence="7">
    <location>
        <position position="168"/>
    </location>
</feature>
<evidence type="ECO:0000256" key="2">
    <source>
        <dbReference type="ARBA" id="ARBA00022692"/>
    </source>
</evidence>
<comment type="similarity">
    <text evidence="6">Belongs to the NALF family.</text>
</comment>
<sequence length="168" mass="18392">MYNKAFSIPGNIQKVGVQHHGAALVEQHCPYFLPADRAPAYPTQYAGEPTFLCLDSRIPETGGQANKSNYGWDECCYWYCEGRLCYRCEARLVETARPESEACAPVEERVPACSVPYQAPPPAHAPRAAPPPSPALLASALALLVARARALSRTYWTATTPLVKVRDS</sequence>
<proteinExistence type="inferred from homology"/>
<dbReference type="EMBL" id="JTDY01000188">
    <property type="protein sequence ID" value="KOB78390.1"/>
    <property type="molecule type" value="Genomic_DNA"/>
</dbReference>